<accession>A0ABT9YEL2</accession>
<keyword evidence="1" id="KW-1133">Transmembrane helix</keyword>
<feature type="transmembrane region" description="Helical" evidence="1">
    <location>
        <begin position="12"/>
        <end position="35"/>
    </location>
</feature>
<name>A0ABT9YEL2_9BACI</name>
<evidence type="ECO:0000256" key="1">
    <source>
        <dbReference type="SAM" id="Phobius"/>
    </source>
</evidence>
<dbReference type="PIRSF" id="PIRSF026631">
    <property type="entry name" value="UCP026631"/>
    <property type="match status" value="1"/>
</dbReference>
<dbReference type="EMBL" id="JAUSUA010000001">
    <property type="protein sequence ID" value="MDQ0205981.1"/>
    <property type="molecule type" value="Genomic_DNA"/>
</dbReference>
<gene>
    <name evidence="3" type="ORF">J2S05_000755</name>
</gene>
<dbReference type="PANTHER" id="PTHR34473:SF2">
    <property type="entry name" value="UPF0699 TRANSMEMBRANE PROTEIN YDBT"/>
    <property type="match status" value="1"/>
</dbReference>
<feature type="transmembrane region" description="Helical" evidence="1">
    <location>
        <begin position="231"/>
        <end position="255"/>
    </location>
</feature>
<dbReference type="InterPro" id="IPR014529">
    <property type="entry name" value="UCP026631"/>
</dbReference>
<dbReference type="Pfam" id="PF03703">
    <property type="entry name" value="bPH_2"/>
    <property type="match status" value="2"/>
</dbReference>
<feature type="transmembrane region" description="Helical" evidence="1">
    <location>
        <begin position="41"/>
        <end position="66"/>
    </location>
</feature>
<feature type="transmembrane region" description="Helical" evidence="1">
    <location>
        <begin position="358"/>
        <end position="380"/>
    </location>
</feature>
<dbReference type="InterPro" id="IPR005182">
    <property type="entry name" value="YdbS-like_PH"/>
</dbReference>
<feature type="domain" description="YdbS-like PH" evidence="2">
    <location>
        <begin position="266"/>
        <end position="338"/>
    </location>
</feature>
<proteinExistence type="predicted"/>
<dbReference type="Proteomes" id="UP001225034">
    <property type="component" value="Unassembled WGS sequence"/>
</dbReference>
<feature type="domain" description="YdbS-like PH" evidence="2">
    <location>
        <begin position="61"/>
        <end position="140"/>
    </location>
</feature>
<keyword evidence="1" id="KW-0812">Transmembrane</keyword>
<organism evidence="3 4">
    <name type="scientific">Alkalicoccobacillus murimartini</name>
    <dbReference type="NCBI Taxonomy" id="171685"/>
    <lineage>
        <taxon>Bacteria</taxon>
        <taxon>Bacillati</taxon>
        <taxon>Bacillota</taxon>
        <taxon>Bacilli</taxon>
        <taxon>Bacillales</taxon>
        <taxon>Bacillaceae</taxon>
        <taxon>Alkalicoccobacillus</taxon>
    </lineage>
</organism>
<comment type="caution">
    <text evidence="3">The sequence shown here is derived from an EMBL/GenBank/DDBJ whole genome shotgun (WGS) entry which is preliminary data.</text>
</comment>
<evidence type="ECO:0000313" key="4">
    <source>
        <dbReference type="Proteomes" id="UP001225034"/>
    </source>
</evidence>
<evidence type="ECO:0000313" key="3">
    <source>
        <dbReference type="EMBL" id="MDQ0205981.1"/>
    </source>
</evidence>
<feature type="transmembrane region" description="Helical" evidence="1">
    <location>
        <begin position="386"/>
        <end position="403"/>
    </location>
</feature>
<keyword evidence="1" id="KW-0472">Membrane</keyword>
<dbReference type="PANTHER" id="PTHR34473">
    <property type="entry name" value="UPF0699 TRANSMEMBRANE PROTEIN YDBS"/>
    <property type="match status" value="1"/>
</dbReference>
<reference evidence="3 4" key="1">
    <citation type="submission" date="2023-07" db="EMBL/GenBank/DDBJ databases">
        <title>Genomic Encyclopedia of Type Strains, Phase IV (KMG-IV): sequencing the most valuable type-strain genomes for metagenomic binning, comparative biology and taxonomic classification.</title>
        <authorList>
            <person name="Goeker M."/>
        </authorList>
    </citation>
    <scope>NUCLEOTIDE SEQUENCE [LARGE SCALE GENOMIC DNA]</scope>
    <source>
        <strain evidence="3 4">DSM 19154</strain>
    </source>
</reference>
<dbReference type="RefSeq" id="WP_306980060.1">
    <property type="nucleotide sequence ID" value="NZ_JAUSUA010000001.1"/>
</dbReference>
<keyword evidence="4" id="KW-1185">Reference proteome</keyword>
<protein>
    <submittedName>
        <fullName evidence="3">Membrane protein</fullName>
    </submittedName>
</protein>
<sequence>MNNLKRLHPSALLISLVSAIKSSIIPIIATLFIGAGSQGSYFSYLWIAILVFAIVGSVLTWFTFYYRLQEGELYIQKGIFVKKKRYIQRQRVQSINITAGILQRLFGMVRLEIETAGGGSEAEAQLDAITKTEAEAIRKELLRKASSEQVGNSDIIQQELIVSEEVNEEQPPSFTWKLGTEMLVAMALTSSGVGLIFSAVGALFSQFYAFIPESWFDQSVSLVSRIGLSSVLAITGLIFLALFISWTISSVISIIKYGGFQIEHYGTEIVISRGLLERRQLTLQLNRITSVRLVRNVFRQPLGFVSVYVESAGGGSKDEQASTLLIPLVKQSELQSLLADILPNYSFERSYEPLPNRALWRLIVRYVTLPVILTATAIYFFDSIGYFGFLVVCASVLLAWLTYKAGATGTHQDYMWIRYRAFSLIEVMVPRWKVQAGEKHVSVIQAWQGLATYKVTVQSSVTGKSFHLRDMTDKEADHMLEWYSYTEKKG</sequence>
<evidence type="ECO:0000259" key="2">
    <source>
        <dbReference type="Pfam" id="PF03703"/>
    </source>
</evidence>
<feature type="transmembrane region" description="Helical" evidence="1">
    <location>
        <begin position="183"/>
        <end position="211"/>
    </location>
</feature>